<protein>
    <submittedName>
        <fullName evidence="1">Uncharacterized protein</fullName>
    </submittedName>
</protein>
<organism evidence="1">
    <name type="scientific">Lepeophtheirus salmonis</name>
    <name type="common">Salmon louse</name>
    <name type="synonym">Caligus salmonis</name>
    <dbReference type="NCBI Taxonomy" id="72036"/>
    <lineage>
        <taxon>Eukaryota</taxon>
        <taxon>Metazoa</taxon>
        <taxon>Ecdysozoa</taxon>
        <taxon>Arthropoda</taxon>
        <taxon>Crustacea</taxon>
        <taxon>Multicrustacea</taxon>
        <taxon>Hexanauplia</taxon>
        <taxon>Copepoda</taxon>
        <taxon>Siphonostomatoida</taxon>
        <taxon>Caligidae</taxon>
        <taxon>Lepeophtheirus</taxon>
    </lineage>
</organism>
<reference evidence="1" key="1">
    <citation type="submission" date="2014-05" db="EMBL/GenBank/DDBJ databases">
        <authorList>
            <person name="Chronopoulou M."/>
        </authorList>
    </citation>
    <scope>NUCLEOTIDE SEQUENCE</scope>
    <source>
        <tissue evidence="1">Whole organism</tissue>
    </source>
</reference>
<sequence>MAKSIALALRPQSPKRVIPIQALDAHFQRFFRLYIIKRFKIKGAEIWSWAVNFLQQLFFAKYQTILCFPF</sequence>
<evidence type="ECO:0000313" key="1">
    <source>
        <dbReference type="EMBL" id="CDW39051.1"/>
    </source>
</evidence>
<name>A0A0K2UMU2_LEPSM</name>
<dbReference type="EMBL" id="HACA01021690">
    <property type="protein sequence ID" value="CDW39051.1"/>
    <property type="molecule type" value="Transcribed_RNA"/>
</dbReference>
<proteinExistence type="predicted"/>
<accession>A0A0K2UMU2</accession>
<dbReference type="AlphaFoldDB" id="A0A0K2UMU2"/>